<reference evidence="1 2" key="1">
    <citation type="submission" date="2015-01" db="EMBL/GenBank/DDBJ databases">
        <title>Evolution of Trichinella species and genotypes.</title>
        <authorList>
            <person name="Korhonen P.K."/>
            <person name="Edoardo P."/>
            <person name="Giuseppe L.R."/>
            <person name="Gasser R.B."/>
        </authorList>
    </citation>
    <scope>NUCLEOTIDE SEQUENCE [LARGE SCALE GENOMIC DNA]</scope>
    <source>
        <strain evidence="1">ISS141</strain>
    </source>
</reference>
<comment type="caution">
    <text evidence="1">The sequence shown here is derived from an EMBL/GenBank/DDBJ whole genome shotgun (WGS) entry which is preliminary data.</text>
</comment>
<name>A0A0V0XX73_TRIPS</name>
<dbReference type="AlphaFoldDB" id="A0A0V0XX73"/>
<sequence length="85" mass="9903">MDGIAKSSAQCSSNKIAELVMEHFKREHWKFRQEKNMLEIPVSRAAKLFKLFQMHLVHTLLSLEKVYIDGFDLANASRNVKKIQK</sequence>
<dbReference type="STRING" id="6337.A0A0V0XX73"/>
<accession>A0A0V0XX73</accession>
<dbReference type="EMBL" id="JYDU01000115">
    <property type="protein sequence ID" value="KRX92329.1"/>
    <property type="molecule type" value="Genomic_DNA"/>
</dbReference>
<evidence type="ECO:0000313" key="2">
    <source>
        <dbReference type="Proteomes" id="UP000054815"/>
    </source>
</evidence>
<protein>
    <submittedName>
        <fullName evidence="1">Uncharacterized protein</fullName>
    </submittedName>
</protein>
<proteinExistence type="predicted"/>
<evidence type="ECO:0000313" key="1">
    <source>
        <dbReference type="EMBL" id="KRX92329.1"/>
    </source>
</evidence>
<gene>
    <name evidence="1" type="ORF">T4E_8224</name>
</gene>
<dbReference type="Proteomes" id="UP000054815">
    <property type="component" value="Unassembled WGS sequence"/>
</dbReference>
<organism evidence="1 2">
    <name type="scientific">Trichinella pseudospiralis</name>
    <name type="common">Parasitic roundworm</name>
    <dbReference type="NCBI Taxonomy" id="6337"/>
    <lineage>
        <taxon>Eukaryota</taxon>
        <taxon>Metazoa</taxon>
        <taxon>Ecdysozoa</taxon>
        <taxon>Nematoda</taxon>
        <taxon>Enoplea</taxon>
        <taxon>Dorylaimia</taxon>
        <taxon>Trichinellida</taxon>
        <taxon>Trichinellidae</taxon>
        <taxon>Trichinella</taxon>
    </lineage>
</organism>